<gene>
    <name evidence="4" type="ORF">Pth03_26200</name>
</gene>
<evidence type="ECO:0000256" key="2">
    <source>
        <dbReference type="PROSITE-ProRule" id="PRU00703"/>
    </source>
</evidence>
<dbReference type="Pfam" id="PF00571">
    <property type="entry name" value="CBS"/>
    <property type="match status" value="2"/>
</dbReference>
<comment type="caution">
    <text evidence="4">The sequence shown here is derived from an EMBL/GenBank/DDBJ whole genome shotgun (WGS) entry which is preliminary data.</text>
</comment>
<dbReference type="PANTHER" id="PTHR43080">
    <property type="entry name" value="CBS DOMAIN-CONTAINING PROTEIN CBSX3, MITOCHONDRIAL"/>
    <property type="match status" value="1"/>
</dbReference>
<dbReference type="EMBL" id="BOOR01000016">
    <property type="protein sequence ID" value="GII54231.1"/>
    <property type="molecule type" value="Genomic_DNA"/>
</dbReference>
<accession>A0A8J3XW03</accession>
<evidence type="ECO:0000259" key="3">
    <source>
        <dbReference type="PROSITE" id="PS51371"/>
    </source>
</evidence>
<keyword evidence="1 2" id="KW-0129">CBS domain</keyword>
<dbReference type="Gene3D" id="3.10.580.10">
    <property type="entry name" value="CBS-domain"/>
    <property type="match status" value="1"/>
</dbReference>
<reference evidence="4" key="1">
    <citation type="submission" date="2021-01" db="EMBL/GenBank/DDBJ databases">
        <title>Whole genome shotgun sequence of Planotetraspora thailandica NBRC 104271.</title>
        <authorList>
            <person name="Komaki H."/>
            <person name="Tamura T."/>
        </authorList>
    </citation>
    <scope>NUCLEOTIDE SEQUENCE</scope>
    <source>
        <strain evidence="4">NBRC 104271</strain>
    </source>
</reference>
<dbReference type="InterPro" id="IPR051257">
    <property type="entry name" value="Diverse_CBS-Domain"/>
</dbReference>
<feature type="domain" description="CBS" evidence="3">
    <location>
        <begin position="185"/>
        <end position="243"/>
    </location>
</feature>
<dbReference type="Proteomes" id="UP000605992">
    <property type="component" value="Unassembled WGS sequence"/>
</dbReference>
<dbReference type="InterPro" id="IPR046342">
    <property type="entry name" value="CBS_dom_sf"/>
</dbReference>
<dbReference type="InterPro" id="IPR000644">
    <property type="entry name" value="CBS_dom"/>
</dbReference>
<dbReference type="Gene3D" id="3.30.1340.30">
    <property type="match status" value="1"/>
</dbReference>
<dbReference type="InterPro" id="IPR007055">
    <property type="entry name" value="BON_dom"/>
</dbReference>
<evidence type="ECO:0000313" key="5">
    <source>
        <dbReference type="Proteomes" id="UP000605992"/>
    </source>
</evidence>
<dbReference type="SMART" id="SM00116">
    <property type="entry name" value="CBS"/>
    <property type="match status" value="2"/>
</dbReference>
<proteinExistence type="predicted"/>
<dbReference type="SUPFAM" id="SSF54631">
    <property type="entry name" value="CBS-domain pair"/>
    <property type="match status" value="1"/>
</dbReference>
<protein>
    <recommendedName>
        <fullName evidence="3">CBS domain-containing protein</fullName>
    </recommendedName>
</protein>
<organism evidence="4 5">
    <name type="scientific">Planotetraspora thailandica</name>
    <dbReference type="NCBI Taxonomy" id="487172"/>
    <lineage>
        <taxon>Bacteria</taxon>
        <taxon>Bacillati</taxon>
        <taxon>Actinomycetota</taxon>
        <taxon>Actinomycetes</taxon>
        <taxon>Streptosporangiales</taxon>
        <taxon>Streptosporangiaceae</taxon>
        <taxon>Planotetraspora</taxon>
    </lineage>
</organism>
<dbReference type="AlphaFoldDB" id="A0A8J3XW03"/>
<dbReference type="PANTHER" id="PTHR43080:SF29">
    <property type="entry name" value="OS02G0818000 PROTEIN"/>
    <property type="match status" value="1"/>
</dbReference>
<evidence type="ECO:0000256" key="1">
    <source>
        <dbReference type="ARBA" id="ARBA00023122"/>
    </source>
</evidence>
<dbReference type="PROSITE" id="PS51371">
    <property type="entry name" value="CBS"/>
    <property type="match status" value="2"/>
</dbReference>
<keyword evidence="5" id="KW-1185">Reference proteome</keyword>
<feature type="domain" description="CBS" evidence="3">
    <location>
        <begin position="105"/>
        <end position="162"/>
    </location>
</feature>
<sequence length="316" mass="34162">MTDATSLVMTSLTFMCMIGSLSGRALVSIASRPEVEREGPEDLIAGADRPDRHGSRPLGRWTCGRKSPARGTFTADLSAAGSARLSLRRSRPGRRVMAVKVKDVMGKVAIAARMDASFSDLVGIMQRYKVGAVTVIDADRRPVGVVSEDDLLLKETSRPGPWVIQGPKRWAEHRKAAGLTAHDFMSSPAITVTGETTVGEAARLMHHNRIKQLPVVDPATGRITGTVHQRDLLKVFNRPAEDIGGEIEAIARRLDVDPAELRVAVESGVVSLKGWLPRHSQLAPLLEAVRGVDGVVDIRADLAFLFDDLLVPPPLL</sequence>
<name>A0A8J3XW03_9ACTN</name>
<evidence type="ECO:0000313" key="4">
    <source>
        <dbReference type="EMBL" id="GII54231.1"/>
    </source>
</evidence>
<dbReference type="Pfam" id="PF04972">
    <property type="entry name" value="BON"/>
    <property type="match status" value="1"/>
</dbReference>